<protein>
    <submittedName>
        <fullName evidence="2">Uncharacterized protein</fullName>
    </submittedName>
</protein>
<dbReference type="EMBL" id="VOPY01000003">
    <property type="protein sequence ID" value="TXC68367.1"/>
    <property type="molecule type" value="Genomic_DNA"/>
</dbReference>
<evidence type="ECO:0000313" key="2">
    <source>
        <dbReference type="EMBL" id="TXC68367.1"/>
    </source>
</evidence>
<keyword evidence="3" id="KW-1185">Reference proteome</keyword>
<gene>
    <name evidence="2" type="ORF">FSZ31_11900</name>
</gene>
<dbReference type="AlphaFoldDB" id="A0A5C6U680"/>
<dbReference type="RefSeq" id="WP_147123603.1">
    <property type="nucleotide sequence ID" value="NZ_VOPY01000003.1"/>
</dbReference>
<dbReference type="Proteomes" id="UP000321129">
    <property type="component" value="Unassembled WGS sequence"/>
</dbReference>
<evidence type="ECO:0000313" key="3">
    <source>
        <dbReference type="Proteomes" id="UP000321129"/>
    </source>
</evidence>
<name>A0A5C6U680_9SPHN</name>
<comment type="caution">
    <text evidence="2">The sequence shown here is derived from an EMBL/GenBank/DDBJ whole genome shotgun (WGS) entry which is preliminary data.</text>
</comment>
<sequence>MNETNDEFTGIPDMPSADAMRSELLRTGGPSFWRPHGTPDGTASNLSEADPTLAYKAMEARIAIGPGPHGNHYQWALWHHHQAVDKLETEQDALLAKISEVRYDAETGEPAPVLTPQERERIAVRIAALTGELERKQGEPGKKAMAGKLEEAVRKERQKYAEVYMLREAERRAAANAMEDRINDLAETVFKQGAAKLTNRK</sequence>
<proteinExistence type="predicted"/>
<accession>A0A5C6U680</accession>
<organism evidence="2 3">
    <name type="scientific">Flavisphingopyxis soli</name>
    <dbReference type="NCBI Taxonomy" id="2601267"/>
    <lineage>
        <taxon>Bacteria</taxon>
        <taxon>Pseudomonadati</taxon>
        <taxon>Pseudomonadota</taxon>
        <taxon>Alphaproteobacteria</taxon>
        <taxon>Sphingomonadales</taxon>
        <taxon>Sphingopyxidaceae</taxon>
        <taxon>Flavisphingopyxis</taxon>
    </lineage>
</organism>
<reference evidence="2 3" key="1">
    <citation type="submission" date="2019-08" db="EMBL/GenBank/DDBJ databases">
        <title>Sphingorhabdus soil sp. nov., isolated from arctic soil.</title>
        <authorList>
            <person name="Liu Y."/>
        </authorList>
    </citation>
    <scope>NUCLEOTIDE SEQUENCE [LARGE SCALE GENOMIC DNA]</scope>
    <source>
        <strain evidence="2 3">D-2Q-5-6</strain>
    </source>
</reference>
<feature type="region of interest" description="Disordered" evidence="1">
    <location>
        <begin position="27"/>
        <end position="47"/>
    </location>
</feature>
<evidence type="ECO:0000256" key="1">
    <source>
        <dbReference type="SAM" id="MobiDB-lite"/>
    </source>
</evidence>